<gene>
    <name evidence="2" type="ORF">FPZ24_07215</name>
</gene>
<keyword evidence="1" id="KW-0732">Signal</keyword>
<dbReference type="RefSeq" id="WP_146570583.1">
    <property type="nucleotide sequence ID" value="NZ_CP042306.1"/>
</dbReference>
<keyword evidence="3" id="KW-1185">Reference proteome</keyword>
<proteinExistence type="predicted"/>
<feature type="chain" id="PRO_5022858762" description="Lipoprotein" evidence="1">
    <location>
        <begin position="20"/>
        <end position="164"/>
    </location>
</feature>
<organism evidence="2 3">
    <name type="scientific">Sphingomonas panacisoli</name>
    <dbReference type="NCBI Taxonomy" id="1813879"/>
    <lineage>
        <taxon>Bacteria</taxon>
        <taxon>Pseudomonadati</taxon>
        <taxon>Pseudomonadota</taxon>
        <taxon>Alphaproteobacteria</taxon>
        <taxon>Sphingomonadales</taxon>
        <taxon>Sphingomonadaceae</taxon>
        <taxon>Sphingomonas</taxon>
    </lineage>
</organism>
<protein>
    <recommendedName>
        <fullName evidence="4">Lipoprotein</fullName>
    </recommendedName>
</protein>
<name>A0A5B8LI29_9SPHN</name>
<accession>A0A5B8LI29</accession>
<dbReference type="KEGG" id="spai:FPZ24_07215"/>
<sequence>MKRSAVLPLILLAAGCAQSTDKYPSLALRPIESRSEAETVAPVPEATPDAALDAQLATMRSKLAQIDADFVATAAKADAAAKARGAQATGSDQWLAAQSLLAELEGLRGDTLGMVTDFEKLITDRGEANQPPYPALDELRAKAQAQVDGEIEKIAAIKAQLGEK</sequence>
<feature type="signal peptide" evidence="1">
    <location>
        <begin position="1"/>
        <end position="19"/>
    </location>
</feature>
<evidence type="ECO:0008006" key="4">
    <source>
        <dbReference type="Google" id="ProtNLM"/>
    </source>
</evidence>
<reference evidence="2 3" key="1">
    <citation type="submission" date="2019-07" db="EMBL/GenBank/DDBJ databases">
        <title>Full genome sequence of Sphingomonas sp. 4R-6-7(HKS19).</title>
        <authorList>
            <person name="Im W.-T."/>
        </authorList>
    </citation>
    <scope>NUCLEOTIDE SEQUENCE [LARGE SCALE GENOMIC DNA]</scope>
    <source>
        <strain evidence="2 3">HKS19</strain>
    </source>
</reference>
<dbReference type="OrthoDB" id="7583152at2"/>
<dbReference type="AlphaFoldDB" id="A0A5B8LI29"/>
<evidence type="ECO:0000313" key="2">
    <source>
        <dbReference type="EMBL" id="QDZ07292.1"/>
    </source>
</evidence>
<evidence type="ECO:0000256" key="1">
    <source>
        <dbReference type="SAM" id="SignalP"/>
    </source>
</evidence>
<dbReference type="Proteomes" id="UP000315673">
    <property type="component" value="Chromosome"/>
</dbReference>
<evidence type="ECO:0000313" key="3">
    <source>
        <dbReference type="Proteomes" id="UP000315673"/>
    </source>
</evidence>
<dbReference type="PROSITE" id="PS51257">
    <property type="entry name" value="PROKAR_LIPOPROTEIN"/>
    <property type="match status" value="1"/>
</dbReference>
<dbReference type="EMBL" id="CP042306">
    <property type="protein sequence ID" value="QDZ07292.1"/>
    <property type="molecule type" value="Genomic_DNA"/>
</dbReference>